<proteinExistence type="predicted"/>
<protein>
    <submittedName>
        <fullName evidence="2">Uncharacterized protein</fullName>
    </submittedName>
</protein>
<accession>A0AB73H2H8</accession>
<reference evidence="2" key="1">
    <citation type="submission" date="2020-08" db="EMBL/GenBank/DDBJ databases">
        <title>Studying the diversity of plant-associated saprophytic bacteria and their role in host health and plant-pathogen interactions.</title>
        <authorList>
            <person name="Potnis N."/>
        </authorList>
    </citation>
    <scope>NUCLEOTIDE SEQUENCE</scope>
    <source>
        <strain evidence="2">F21</strain>
    </source>
</reference>
<dbReference type="EMBL" id="JACIIQ010000028">
    <property type="protein sequence ID" value="MBB5672604.1"/>
    <property type="molecule type" value="Genomic_DNA"/>
</dbReference>
<gene>
    <name evidence="2" type="ORF">FHR65_004208</name>
</gene>
<dbReference type="AlphaFoldDB" id="A0AB73H2H8"/>
<evidence type="ECO:0000256" key="1">
    <source>
        <dbReference type="SAM" id="MobiDB-lite"/>
    </source>
</evidence>
<evidence type="ECO:0000313" key="2">
    <source>
        <dbReference type="EMBL" id="MBB5672604.1"/>
    </source>
</evidence>
<dbReference type="RefSeq" id="WP_184578963.1">
    <property type="nucleotide sequence ID" value="NZ_JACIIQ010000028.1"/>
</dbReference>
<name>A0AB73H2H8_9XANT</name>
<comment type="caution">
    <text evidence="2">The sequence shown here is derived from an EMBL/GenBank/DDBJ whole genome shotgun (WGS) entry which is preliminary data.</text>
</comment>
<sequence length="118" mass="12711">MGANPHSFKMPPAARTPAELDSFLEGAPDRKNNAPSPAPAPSATSTTALPWEGQTDQRRSPVQPLRLTLAEQAMVEFVVASKVGVKSKHAYMLEVLQQALKADIKDLIGEDVEFGDTK</sequence>
<organism evidence="2">
    <name type="scientific">Xanthomonas arboricola</name>
    <dbReference type="NCBI Taxonomy" id="56448"/>
    <lineage>
        <taxon>Bacteria</taxon>
        <taxon>Pseudomonadati</taxon>
        <taxon>Pseudomonadota</taxon>
        <taxon>Gammaproteobacteria</taxon>
        <taxon>Lysobacterales</taxon>
        <taxon>Lysobacteraceae</taxon>
        <taxon>Xanthomonas</taxon>
    </lineage>
</organism>
<feature type="region of interest" description="Disordered" evidence="1">
    <location>
        <begin position="1"/>
        <end position="63"/>
    </location>
</feature>
<dbReference type="Proteomes" id="UP000528595">
    <property type="component" value="Unassembled WGS sequence"/>
</dbReference>